<feature type="transmembrane region" description="Helical" evidence="1">
    <location>
        <begin position="73"/>
        <end position="93"/>
    </location>
</feature>
<dbReference type="Pfam" id="PF12670">
    <property type="entry name" value="DUF3792"/>
    <property type="match status" value="1"/>
</dbReference>
<dbReference type="OrthoDB" id="2988991at2"/>
<dbReference type="EMBL" id="WBOT01000002">
    <property type="protein sequence ID" value="KAB2334383.1"/>
    <property type="molecule type" value="Genomic_DNA"/>
</dbReference>
<dbReference type="RefSeq" id="WP_066443192.1">
    <property type="nucleotide sequence ID" value="NZ_WBOT01000002.1"/>
</dbReference>
<keyword evidence="1" id="KW-0812">Transmembrane</keyword>
<dbReference type="AlphaFoldDB" id="A0A7V7RP65"/>
<accession>A0A7V7RP65</accession>
<dbReference type="NCBIfam" id="TIGR04086">
    <property type="entry name" value="TIGR04086_membr"/>
    <property type="match status" value="1"/>
</dbReference>
<keyword evidence="1" id="KW-1133">Transmembrane helix</keyword>
<feature type="transmembrane region" description="Helical" evidence="1">
    <location>
        <begin position="105"/>
        <end position="125"/>
    </location>
</feature>
<evidence type="ECO:0000313" key="3">
    <source>
        <dbReference type="Proteomes" id="UP000441354"/>
    </source>
</evidence>
<evidence type="ECO:0000256" key="1">
    <source>
        <dbReference type="SAM" id="Phobius"/>
    </source>
</evidence>
<dbReference type="InterPro" id="IPR023804">
    <property type="entry name" value="DUF3792_TM"/>
</dbReference>
<gene>
    <name evidence="2" type="ORF">F7732_08180</name>
</gene>
<feature type="transmembrane region" description="Helical" evidence="1">
    <location>
        <begin position="48"/>
        <end position="66"/>
    </location>
</feature>
<name>A0A7V7RP65_9BACI</name>
<proteinExistence type="predicted"/>
<reference evidence="2 3" key="1">
    <citation type="journal article" date="2014" name="Arch. Microbiol.">
        <title>Bacillus mesophilum sp. nov., strain IITR-54T, a novel 4-chlorobiphenyl dechlorinating bacterium.</title>
        <authorList>
            <person name="Manickam N."/>
            <person name="Singh N.K."/>
            <person name="Bajaj A."/>
            <person name="Kumar R.M."/>
            <person name="Kaur G."/>
            <person name="Kaur N."/>
            <person name="Bala M."/>
            <person name="Kumar A."/>
            <person name="Mayilraj S."/>
        </authorList>
    </citation>
    <scope>NUCLEOTIDE SEQUENCE [LARGE SCALE GENOMIC DNA]</scope>
    <source>
        <strain evidence="2 3">IITR-54</strain>
    </source>
</reference>
<evidence type="ECO:0000313" key="2">
    <source>
        <dbReference type="EMBL" id="KAB2334383.1"/>
    </source>
</evidence>
<sequence>MVKIEESKNLGSAVLFGNIAIFIVAIISSLFFSLLLSFTSLQEASLQHVITAVSFIALFAGGFIAGGKGKQKGWLLGGITGLLYSLIIFLFQYLGHDRLFDMEQIIYHTCYILICMMGGILGVNVKGKSS</sequence>
<feature type="transmembrane region" description="Helical" evidence="1">
    <location>
        <begin position="12"/>
        <end position="36"/>
    </location>
</feature>
<keyword evidence="3" id="KW-1185">Reference proteome</keyword>
<keyword evidence="1" id="KW-0472">Membrane</keyword>
<comment type="caution">
    <text evidence="2">The sequence shown here is derived from an EMBL/GenBank/DDBJ whole genome shotgun (WGS) entry which is preliminary data.</text>
</comment>
<organism evidence="2 3">
    <name type="scientific">Bacillus mesophilum</name>
    <dbReference type="NCBI Taxonomy" id="1071718"/>
    <lineage>
        <taxon>Bacteria</taxon>
        <taxon>Bacillati</taxon>
        <taxon>Bacillota</taxon>
        <taxon>Bacilli</taxon>
        <taxon>Bacillales</taxon>
        <taxon>Bacillaceae</taxon>
        <taxon>Bacillus</taxon>
    </lineage>
</organism>
<protein>
    <submittedName>
        <fullName evidence="2">TIGR04086 family membrane protein</fullName>
    </submittedName>
</protein>
<dbReference type="Proteomes" id="UP000441354">
    <property type="component" value="Unassembled WGS sequence"/>
</dbReference>